<reference evidence="1" key="1">
    <citation type="submission" date="2022-01" db="EMBL/GenBank/DDBJ databases">
        <title>Comparative genomics reveals a dynamic genome evolution in the ectomycorrhizal milk-cap (Lactarius) mushrooms.</title>
        <authorList>
            <consortium name="DOE Joint Genome Institute"/>
            <person name="Lebreton A."/>
            <person name="Tang N."/>
            <person name="Kuo A."/>
            <person name="LaButti K."/>
            <person name="Drula E."/>
            <person name="Barry K."/>
            <person name="Clum A."/>
            <person name="Lipzen A."/>
            <person name="Mousain D."/>
            <person name="Ng V."/>
            <person name="Wang R."/>
            <person name="Wang X."/>
            <person name="Dai Y."/>
            <person name="Henrissat B."/>
            <person name="Grigoriev I.V."/>
            <person name="Guerin-Laguette A."/>
            <person name="Yu F."/>
            <person name="Martin F.M."/>
        </authorList>
    </citation>
    <scope>NUCLEOTIDE SEQUENCE</scope>
    <source>
        <strain evidence="1">QP</strain>
    </source>
</reference>
<protein>
    <submittedName>
        <fullName evidence="1">Uncharacterized protein</fullName>
    </submittedName>
</protein>
<keyword evidence="2" id="KW-1185">Reference proteome</keyword>
<dbReference type="EMBL" id="JAKELL010000256">
    <property type="protein sequence ID" value="KAH8978016.1"/>
    <property type="molecule type" value="Genomic_DNA"/>
</dbReference>
<proteinExistence type="predicted"/>
<sequence length="194" mass="21838">MAQLRRTPKSGNDWTANELCAYNITVTSETKQLHQEAAVVKFSAQLLRGLEYDDDDSIVFIRRAIPFLTCGENSVAQIDVCIMDDNEILLLLQEDKILTSMEDPEPQIIAEAIAAFALNNRKRERDPNLPLCNSIMFPCITMAGTMPVFYKITITAALSKTGTYSETETRGMRPLPSRLEILRCLEAFKKFLGK</sequence>
<accession>A0AAD4L7K1</accession>
<evidence type="ECO:0000313" key="2">
    <source>
        <dbReference type="Proteomes" id="UP001201163"/>
    </source>
</evidence>
<organism evidence="1 2">
    <name type="scientific">Lactarius akahatsu</name>
    <dbReference type="NCBI Taxonomy" id="416441"/>
    <lineage>
        <taxon>Eukaryota</taxon>
        <taxon>Fungi</taxon>
        <taxon>Dikarya</taxon>
        <taxon>Basidiomycota</taxon>
        <taxon>Agaricomycotina</taxon>
        <taxon>Agaricomycetes</taxon>
        <taxon>Russulales</taxon>
        <taxon>Russulaceae</taxon>
        <taxon>Lactarius</taxon>
    </lineage>
</organism>
<name>A0AAD4L7K1_9AGAM</name>
<comment type="caution">
    <text evidence="1">The sequence shown here is derived from an EMBL/GenBank/DDBJ whole genome shotgun (WGS) entry which is preliminary data.</text>
</comment>
<dbReference type="Proteomes" id="UP001201163">
    <property type="component" value="Unassembled WGS sequence"/>
</dbReference>
<gene>
    <name evidence="1" type="ORF">EDB92DRAFT_1937702</name>
</gene>
<dbReference type="AlphaFoldDB" id="A0AAD4L7K1"/>
<evidence type="ECO:0000313" key="1">
    <source>
        <dbReference type="EMBL" id="KAH8978016.1"/>
    </source>
</evidence>